<accession>A0AAV3QXG2</accession>
<reference evidence="2 3" key="1">
    <citation type="submission" date="2024-01" db="EMBL/GenBank/DDBJ databases">
        <title>The complete chloroplast genome sequence of Lithospermum erythrorhizon: insights into the phylogenetic relationship among Boraginaceae species and the maternal lineages of purple gromwells.</title>
        <authorList>
            <person name="Okada T."/>
            <person name="Watanabe K."/>
        </authorList>
    </citation>
    <scope>NUCLEOTIDE SEQUENCE [LARGE SCALE GENOMIC DNA]</scope>
</reference>
<evidence type="ECO:0008006" key="4">
    <source>
        <dbReference type="Google" id="ProtNLM"/>
    </source>
</evidence>
<comment type="caution">
    <text evidence="2">The sequence shown here is derived from an EMBL/GenBank/DDBJ whole genome shotgun (WGS) entry which is preliminary data.</text>
</comment>
<gene>
    <name evidence="2" type="ORF">LIER_22471</name>
</gene>
<evidence type="ECO:0000256" key="1">
    <source>
        <dbReference type="SAM" id="MobiDB-lite"/>
    </source>
</evidence>
<organism evidence="2 3">
    <name type="scientific">Lithospermum erythrorhizon</name>
    <name type="common">Purple gromwell</name>
    <name type="synonym">Lithospermum officinale var. erythrorhizon</name>
    <dbReference type="NCBI Taxonomy" id="34254"/>
    <lineage>
        <taxon>Eukaryota</taxon>
        <taxon>Viridiplantae</taxon>
        <taxon>Streptophyta</taxon>
        <taxon>Embryophyta</taxon>
        <taxon>Tracheophyta</taxon>
        <taxon>Spermatophyta</taxon>
        <taxon>Magnoliopsida</taxon>
        <taxon>eudicotyledons</taxon>
        <taxon>Gunneridae</taxon>
        <taxon>Pentapetalae</taxon>
        <taxon>asterids</taxon>
        <taxon>lamiids</taxon>
        <taxon>Boraginales</taxon>
        <taxon>Boraginaceae</taxon>
        <taxon>Boraginoideae</taxon>
        <taxon>Lithospermeae</taxon>
        <taxon>Lithospermum</taxon>
    </lineage>
</organism>
<dbReference type="EMBL" id="BAABME010006142">
    <property type="protein sequence ID" value="GAA0167570.1"/>
    <property type="molecule type" value="Genomic_DNA"/>
</dbReference>
<proteinExistence type="predicted"/>
<dbReference type="Gene3D" id="1.10.20.10">
    <property type="entry name" value="Histone, subunit A"/>
    <property type="match status" value="1"/>
</dbReference>
<dbReference type="PANTHER" id="PTHR37604">
    <property type="entry name" value="TRANSCRIPTION INITIATION FACTOR TFIID SUBUNIT"/>
    <property type="match status" value="1"/>
</dbReference>
<name>A0AAV3QXG2_LITER</name>
<feature type="region of interest" description="Disordered" evidence="1">
    <location>
        <begin position="122"/>
        <end position="143"/>
    </location>
</feature>
<dbReference type="Proteomes" id="UP001454036">
    <property type="component" value="Unassembled WGS sequence"/>
</dbReference>
<dbReference type="AlphaFoldDB" id="A0AAV3QXG2"/>
<dbReference type="GO" id="GO:0046982">
    <property type="term" value="F:protein heterodimerization activity"/>
    <property type="evidence" value="ECO:0007669"/>
    <property type="project" value="InterPro"/>
</dbReference>
<protein>
    <recommendedName>
        <fullName evidence="4">Bromodomain associated domain-containing protein</fullName>
    </recommendedName>
</protein>
<keyword evidence="3" id="KW-1185">Reference proteome</keyword>
<dbReference type="InterPro" id="IPR009072">
    <property type="entry name" value="Histone-fold"/>
</dbReference>
<sequence length="622" mass="69835">MTSILGIDGKGYDLARKLESQGIWRIWLGEELYSSFIHSLSSSSSWQDFMKADDDYSKTKSQLHLQLRARALLFDKAALSLFIPSNSTLLHNNLLNKLTPNYLQLHGDDIYFTLENPTGGGSSNSNATSTSFSKSKSTFGGGSRYTESEIEAMSQRFKLDELPETWYTQFFEKYKSSKSYRVSFGDQETEKRTPEQMSIYLRVLENHKRRRVAFIDEQHMGFGSSVSENGSNNRANYGGESNSADDESPFFPETMFSMNSIPENAVLQTAHISDYPKVKFNGVLDTLPQVTPKSPVINPIMIERLGIKPDYLSTEQSCNGMNGSGGSKKLLSEKQASKMSQKVIARVLSNVGFEASSEVPLEVLTQLFNCHASKLGCVLKHLADSYKKQCSANELIKMFLHTAGHSNLAGLTELVKDNSRSSGQQVQQHVQGIQSQLQLQQQASIRQSQQQNLQIARQMNPQMQQMHNNQNIYFQQQQQFERMRRRQQPTSTSRPAMGMNSNMHTSMSANSLMNMNMDQQRPMVQVKIENQSDFPVDNNSFNPMSARQAQVQLRQQQFAAMSSLQAQSGNQFRPVGSPQMHSPNTGMARAPPVKVEGFQELMGGDAILKHDSEENKLTSPSK</sequence>
<evidence type="ECO:0000313" key="2">
    <source>
        <dbReference type="EMBL" id="GAA0167570.1"/>
    </source>
</evidence>
<feature type="compositionally biased region" description="Low complexity" evidence="1">
    <location>
        <begin position="123"/>
        <end position="138"/>
    </location>
</feature>
<dbReference type="PANTHER" id="PTHR37604:SF1">
    <property type="entry name" value="TRANSCRIPTION INITIATION FACTOR TFIID SUBUNIT"/>
    <property type="match status" value="1"/>
</dbReference>
<evidence type="ECO:0000313" key="3">
    <source>
        <dbReference type="Proteomes" id="UP001454036"/>
    </source>
</evidence>